<dbReference type="Proteomes" id="UP001500392">
    <property type="component" value="Unassembled WGS sequence"/>
</dbReference>
<sequence>MNLLSKLGLIVSTSLTLIACGGSSGSGGSSEVSIPFAAKANNTDINCNAQLTGLGTDGSSGTIRGFALYIHDVVLINSDGSEMPLTLDDNDWQSSSVALLDYQDKLDNCASDTDKPTNKVVLGSVAGGLNNVDRIRFTVGVPGDLNHQDLTAATSPLNRTDMHWSWQSGYKHLRMDFAPDGGVMKPDNTSTTTWNIHLGSTGCVGNPQNDEAVSCSAINRPTIEIDVSDIENQTIVIDYGKLVENNALMTDQGGAPGCMSGSTDLDCTDIFDSLGMGLGENDEPTDGQTVFSAQSL</sequence>
<feature type="domain" description="Copper-binding protein MbnP-like" evidence="2">
    <location>
        <begin position="30"/>
        <end position="260"/>
    </location>
</feature>
<feature type="chain" id="PRO_5047043784" evidence="1">
    <location>
        <begin position="20"/>
        <end position="296"/>
    </location>
</feature>
<evidence type="ECO:0000313" key="4">
    <source>
        <dbReference type="Proteomes" id="UP001500392"/>
    </source>
</evidence>
<dbReference type="NCBIfam" id="TIGR04052">
    <property type="entry name" value="MbnP_like_WxW"/>
    <property type="match status" value="1"/>
</dbReference>
<dbReference type="RefSeq" id="WP_344934737.1">
    <property type="nucleotide sequence ID" value="NZ_BAABDM010000002.1"/>
</dbReference>
<feature type="signal peptide" evidence="1">
    <location>
        <begin position="1"/>
        <end position="19"/>
    </location>
</feature>
<keyword evidence="1" id="KW-0732">Signal</keyword>
<evidence type="ECO:0000259" key="2">
    <source>
        <dbReference type="Pfam" id="PF20243"/>
    </source>
</evidence>
<evidence type="ECO:0000256" key="1">
    <source>
        <dbReference type="SAM" id="SignalP"/>
    </source>
</evidence>
<name>A0ABP7WPX7_9GAMM</name>
<accession>A0ABP7WPX7</accession>
<proteinExistence type="predicted"/>
<organism evidence="3 4">
    <name type="scientific">Zhongshania borealis</name>
    <dbReference type="NCBI Taxonomy" id="889488"/>
    <lineage>
        <taxon>Bacteria</taxon>
        <taxon>Pseudomonadati</taxon>
        <taxon>Pseudomonadota</taxon>
        <taxon>Gammaproteobacteria</taxon>
        <taxon>Cellvibrionales</taxon>
        <taxon>Spongiibacteraceae</taxon>
        <taxon>Zhongshania</taxon>
    </lineage>
</organism>
<dbReference type="InterPro" id="IPR046863">
    <property type="entry name" value="MbnP-like_dom"/>
</dbReference>
<reference evidence="4" key="1">
    <citation type="journal article" date="2019" name="Int. J. Syst. Evol. Microbiol.">
        <title>The Global Catalogue of Microorganisms (GCM) 10K type strain sequencing project: providing services to taxonomists for standard genome sequencing and annotation.</title>
        <authorList>
            <consortium name="The Broad Institute Genomics Platform"/>
            <consortium name="The Broad Institute Genome Sequencing Center for Infectious Disease"/>
            <person name="Wu L."/>
            <person name="Ma J."/>
        </authorList>
    </citation>
    <scope>NUCLEOTIDE SEQUENCE [LARGE SCALE GENOMIC DNA]</scope>
    <source>
        <strain evidence="4">JCM 17304</strain>
    </source>
</reference>
<dbReference type="Pfam" id="PF20243">
    <property type="entry name" value="MbnP"/>
    <property type="match status" value="1"/>
</dbReference>
<dbReference type="EMBL" id="BAABDM010000002">
    <property type="protein sequence ID" value="GAA4094051.1"/>
    <property type="molecule type" value="Genomic_DNA"/>
</dbReference>
<evidence type="ECO:0000313" key="3">
    <source>
        <dbReference type="EMBL" id="GAA4094051.1"/>
    </source>
</evidence>
<dbReference type="PROSITE" id="PS51257">
    <property type="entry name" value="PROKAR_LIPOPROTEIN"/>
    <property type="match status" value="1"/>
</dbReference>
<gene>
    <name evidence="3" type="ORF">GCM10022414_17420</name>
</gene>
<comment type="caution">
    <text evidence="3">The sequence shown here is derived from an EMBL/GenBank/DDBJ whole genome shotgun (WGS) entry which is preliminary data.</text>
</comment>
<dbReference type="InterPro" id="IPR023977">
    <property type="entry name" value="MbnP-like"/>
</dbReference>
<keyword evidence="4" id="KW-1185">Reference proteome</keyword>
<protein>
    <submittedName>
        <fullName evidence="3">Metallo-mystery pair system four-Cys motif protein</fullName>
    </submittedName>
</protein>